<dbReference type="Proteomes" id="UP000286716">
    <property type="component" value="Unassembled WGS sequence"/>
</dbReference>
<accession>A0A428W7Q4</accession>
<proteinExistence type="predicted"/>
<protein>
    <submittedName>
        <fullName evidence="3">Uncharacterized protein</fullName>
    </submittedName>
</protein>
<keyword evidence="4" id="KW-1185">Reference proteome</keyword>
<keyword evidence="2" id="KW-1133">Transmembrane helix</keyword>
<organism evidence="3 4">
    <name type="scientific">Amycolatopsis balhimycina DSM 5908</name>
    <dbReference type="NCBI Taxonomy" id="1081091"/>
    <lineage>
        <taxon>Bacteria</taxon>
        <taxon>Bacillati</taxon>
        <taxon>Actinomycetota</taxon>
        <taxon>Actinomycetes</taxon>
        <taxon>Pseudonocardiales</taxon>
        <taxon>Pseudonocardiaceae</taxon>
        <taxon>Amycolatopsis</taxon>
    </lineage>
</organism>
<sequence length="164" mass="16764">MTNMDPEDDVRAILTGAAGGPQPPMRLEAADVIERGGRVRRRRKRFAVAGTSTATAIILAVAGFLAGHRAGPPEPVQPAGPGLSTIGTTSPPPSPTDLDVPATSIGPPAAEPGQTRSRNPRTQTPVAPSAGSRATSRPTSPASQSTTVPVQTRPEVPTAPQSTR</sequence>
<feature type="transmembrane region" description="Helical" evidence="2">
    <location>
        <begin position="46"/>
        <end position="67"/>
    </location>
</feature>
<dbReference type="EMBL" id="QHHU01000047">
    <property type="protein sequence ID" value="RSM39156.1"/>
    <property type="molecule type" value="Genomic_DNA"/>
</dbReference>
<evidence type="ECO:0000256" key="1">
    <source>
        <dbReference type="SAM" id="MobiDB-lite"/>
    </source>
</evidence>
<feature type="compositionally biased region" description="Polar residues" evidence="1">
    <location>
        <begin position="114"/>
        <end position="150"/>
    </location>
</feature>
<keyword evidence="2" id="KW-0812">Transmembrane</keyword>
<keyword evidence="2" id="KW-0472">Membrane</keyword>
<comment type="caution">
    <text evidence="3">The sequence shown here is derived from an EMBL/GenBank/DDBJ whole genome shotgun (WGS) entry which is preliminary data.</text>
</comment>
<evidence type="ECO:0000256" key="2">
    <source>
        <dbReference type="SAM" id="Phobius"/>
    </source>
</evidence>
<reference evidence="3 4" key="1">
    <citation type="submission" date="2018-05" db="EMBL/GenBank/DDBJ databases">
        <title>Evolution of GPA BGCs.</title>
        <authorList>
            <person name="Waglechner N."/>
            <person name="Wright G.D."/>
        </authorList>
    </citation>
    <scope>NUCLEOTIDE SEQUENCE [LARGE SCALE GENOMIC DNA]</scope>
    <source>
        <strain evidence="3 4">DSM 5908</strain>
    </source>
</reference>
<evidence type="ECO:0000313" key="4">
    <source>
        <dbReference type="Proteomes" id="UP000286716"/>
    </source>
</evidence>
<gene>
    <name evidence="3" type="ORF">DMA12_30480</name>
</gene>
<feature type="compositionally biased region" description="Low complexity" evidence="1">
    <location>
        <begin position="80"/>
        <end position="89"/>
    </location>
</feature>
<feature type="region of interest" description="Disordered" evidence="1">
    <location>
        <begin position="67"/>
        <end position="164"/>
    </location>
</feature>
<evidence type="ECO:0000313" key="3">
    <source>
        <dbReference type="EMBL" id="RSM39156.1"/>
    </source>
</evidence>
<feature type="region of interest" description="Disordered" evidence="1">
    <location>
        <begin position="1"/>
        <end position="25"/>
    </location>
</feature>
<dbReference type="AlphaFoldDB" id="A0A428W7Q4"/>
<name>A0A428W7Q4_AMYBA</name>